<dbReference type="EMBL" id="MAGO01000006">
    <property type="protein sequence ID" value="OCC15156.1"/>
    <property type="molecule type" value="Genomic_DNA"/>
</dbReference>
<gene>
    <name evidence="1" type="ORF">DBT_1276</name>
</gene>
<evidence type="ECO:0000313" key="2">
    <source>
        <dbReference type="Proteomes" id="UP000093080"/>
    </source>
</evidence>
<reference evidence="1 2" key="1">
    <citation type="submission" date="2016-06" db="EMBL/GenBank/DDBJ databases">
        <title>Respiratory ammonification of nitrate coupled to the oxidation of elemental sulfur in deep-sea autotrophic thermophilic bacteria.</title>
        <authorList>
            <person name="Slobodkina G.B."/>
            <person name="Mardanov A.V."/>
            <person name="Ravin N.V."/>
            <person name="Frolova A.A."/>
            <person name="Viryasiv M.B."/>
            <person name="Chernyh N.A."/>
            <person name="Bonch-Osmolovskaya E.A."/>
            <person name="Slobodkin A.I."/>
        </authorList>
    </citation>
    <scope>NUCLEOTIDE SEQUENCE [LARGE SCALE GENOMIC DNA]</scope>
    <source>
        <strain evidence="1 2">S69</strain>
    </source>
</reference>
<keyword evidence="2" id="KW-1185">Reference proteome</keyword>
<sequence length="39" mass="4478">MKSDTPAKEKEKELINSYRVSMELRTVNPMASTNLSSKY</sequence>
<accession>A0A1B9F5F9</accession>
<comment type="caution">
    <text evidence="1">The sequence shown here is derived from an EMBL/GenBank/DDBJ whole genome shotgun (WGS) entry which is preliminary data.</text>
</comment>
<proteinExistence type="predicted"/>
<organism evidence="1 2">
    <name type="scientific">Dissulfuribacter thermophilus</name>
    <dbReference type="NCBI Taxonomy" id="1156395"/>
    <lineage>
        <taxon>Bacteria</taxon>
        <taxon>Pseudomonadati</taxon>
        <taxon>Thermodesulfobacteriota</taxon>
        <taxon>Dissulfuribacteria</taxon>
        <taxon>Dissulfuribacterales</taxon>
        <taxon>Dissulfuribacteraceae</taxon>
        <taxon>Dissulfuribacter</taxon>
    </lineage>
</organism>
<evidence type="ECO:0000313" key="1">
    <source>
        <dbReference type="EMBL" id="OCC15156.1"/>
    </source>
</evidence>
<protein>
    <submittedName>
        <fullName evidence="1">Uncharacterized protein</fullName>
    </submittedName>
</protein>
<dbReference type="AlphaFoldDB" id="A0A1B9F5F9"/>
<name>A0A1B9F5F9_9BACT</name>
<dbReference type="STRING" id="1156395.DBT_1276"/>
<dbReference type="Proteomes" id="UP000093080">
    <property type="component" value="Unassembled WGS sequence"/>
</dbReference>